<comment type="caution">
    <text evidence="1">The sequence shown here is derived from an EMBL/GenBank/DDBJ whole genome shotgun (WGS) entry which is preliminary data.</text>
</comment>
<accession>A0AAV5J8I7</accession>
<dbReference type="AlphaFoldDB" id="A0AAV5J8I7"/>
<keyword evidence="2" id="KW-1185">Reference proteome</keyword>
<proteinExistence type="predicted"/>
<evidence type="ECO:0000313" key="1">
    <source>
        <dbReference type="EMBL" id="GKV07190.1"/>
    </source>
</evidence>
<sequence>MGLPRIGSGSSWDWRMKGRGKECVRLWTEGRSAAVVMVSGDGERQMVTMTLKVLSIARKCDGGGEIRDGRGEKYREGYEGCATLEELEPLPSKGYS</sequence>
<dbReference type="Proteomes" id="UP001054252">
    <property type="component" value="Unassembled WGS sequence"/>
</dbReference>
<dbReference type="EMBL" id="BPVZ01000026">
    <property type="protein sequence ID" value="GKV07190.1"/>
    <property type="molecule type" value="Genomic_DNA"/>
</dbReference>
<protein>
    <submittedName>
        <fullName evidence="1">Uncharacterized protein</fullName>
    </submittedName>
</protein>
<organism evidence="1 2">
    <name type="scientific">Rubroshorea leprosula</name>
    <dbReference type="NCBI Taxonomy" id="152421"/>
    <lineage>
        <taxon>Eukaryota</taxon>
        <taxon>Viridiplantae</taxon>
        <taxon>Streptophyta</taxon>
        <taxon>Embryophyta</taxon>
        <taxon>Tracheophyta</taxon>
        <taxon>Spermatophyta</taxon>
        <taxon>Magnoliopsida</taxon>
        <taxon>eudicotyledons</taxon>
        <taxon>Gunneridae</taxon>
        <taxon>Pentapetalae</taxon>
        <taxon>rosids</taxon>
        <taxon>malvids</taxon>
        <taxon>Malvales</taxon>
        <taxon>Dipterocarpaceae</taxon>
        <taxon>Rubroshorea</taxon>
    </lineage>
</organism>
<evidence type="ECO:0000313" key="2">
    <source>
        <dbReference type="Proteomes" id="UP001054252"/>
    </source>
</evidence>
<gene>
    <name evidence="1" type="ORF">SLEP1_g18989</name>
</gene>
<reference evidence="1 2" key="1">
    <citation type="journal article" date="2021" name="Commun. Biol.">
        <title>The genome of Shorea leprosula (Dipterocarpaceae) highlights the ecological relevance of drought in aseasonal tropical rainforests.</title>
        <authorList>
            <person name="Ng K.K.S."/>
            <person name="Kobayashi M.J."/>
            <person name="Fawcett J.A."/>
            <person name="Hatakeyama M."/>
            <person name="Paape T."/>
            <person name="Ng C.H."/>
            <person name="Ang C.C."/>
            <person name="Tnah L.H."/>
            <person name="Lee C.T."/>
            <person name="Nishiyama T."/>
            <person name="Sese J."/>
            <person name="O'Brien M.J."/>
            <person name="Copetti D."/>
            <person name="Mohd Noor M.I."/>
            <person name="Ong R.C."/>
            <person name="Putra M."/>
            <person name="Sireger I.Z."/>
            <person name="Indrioko S."/>
            <person name="Kosugi Y."/>
            <person name="Izuno A."/>
            <person name="Isagi Y."/>
            <person name="Lee S.L."/>
            <person name="Shimizu K.K."/>
        </authorList>
    </citation>
    <scope>NUCLEOTIDE SEQUENCE [LARGE SCALE GENOMIC DNA]</scope>
    <source>
        <strain evidence="1">214</strain>
    </source>
</reference>
<name>A0AAV5J8I7_9ROSI</name>